<gene>
    <name evidence="1" type="ORF">ISN45_Aa07g035580</name>
</gene>
<dbReference type="Proteomes" id="UP000694240">
    <property type="component" value="Chromosome 12"/>
</dbReference>
<accession>A0A8T1YC95</accession>
<evidence type="ECO:0000313" key="1">
    <source>
        <dbReference type="EMBL" id="KAG7543669.1"/>
    </source>
</evidence>
<keyword evidence="2" id="KW-1185">Reference proteome</keyword>
<protein>
    <submittedName>
        <fullName evidence="1">Uncharacterized protein</fullName>
    </submittedName>
</protein>
<comment type="caution">
    <text evidence="1">The sequence shown here is derived from an EMBL/GenBank/DDBJ whole genome shotgun (WGS) entry which is preliminary data.</text>
</comment>
<dbReference type="EMBL" id="JAEFBK010000012">
    <property type="protein sequence ID" value="KAG7543669.1"/>
    <property type="molecule type" value="Genomic_DNA"/>
</dbReference>
<name>A0A8T1YC95_9BRAS</name>
<proteinExistence type="predicted"/>
<reference evidence="1 2" key="1">
    <citation type="submission" date="2020-12" db="EMBL/GenBank/DDBJ databases">
        <title>Concerted genomic and epigenomic changes stabilize Arabidopsis allopolyploids.</title>
        <authorList>
            <person name="Chen Z."/>
        </authorList>
    </citation>
    <scope>NUCLEOTIDE SEQUENCE [LARGE SCALE GENOMIC DNA]</scope>
    <source>
        <strain evidence="1">Allo738</strain>
        <tissue evidence="1">Leaf</tissue>
    </source>
</reference>
<evidence type="ECO:0000313" key="2">
    <source>
        <dbReference type="Proteomes" id="UP000694240"/>
    </source>
</evidence>
<organism evidence="1 2">
    <name type="scientific">Arabidopsis thaliana x Arabidopsis arenosa</name>
    <dbReference type="NCBI Taxonomy" id="1240361"/>
    <lineage>
        <taxon>Eukaryota</taxon>
        <taxon>Viridiplantae</taxon>
        <taxon>Streptophyta</taxon>
        <taxon>Embryophyta</taxon>
        <taxon>Tracheophyta</taxon>
        <taxon>Spermatophyta</taxon>
        <taxon>Magnoliopsida</taxon>
        <taxon>eudicotyledons</taxon>
        <taxon>Gunneridae</taxon>
        <taxon>Pentapetalae</taxon>
        <taxon>rosids</taxon>
        <taxon>malvids</taxon>
        <taxon>Brassicales</taxon>
        <taxon>Brassicaceae</taxon>
        <taxon>Camelineae</taxon>
        <taxon>Arabidopsis</taxon>
    </lineage>
</organism>
<dbReference type="AlphaFoldDB" id="A0A8T1YC95"/>
<sequence>MQKQMNQFCLSLKEYMSKQINTKLHFKLQKNVKLREFKNHFETIYVLFEIKLLAQRAQILDQQLRYQENNLNIKTLKPINKQAKDKSRRTIKASKRYKITNLHIIFSHSFVEMLKIQ</sequence>